<dbReference type="KEGG" id="blx:GS08_10160"/>
<dbReference type="PANTHER" id="PTHR35004">
    <property type="entry name" value="TRANSPOSASE RV3428C-RELATED"/>
    <property type="match status" value="1"/>
</dbReference>
<evidence type="ECO:0000313" key="4">
    <source>
        <dbReference type="Proteomes" id="UP000028505"/>
    </source>
</evidence>
<proteinExistence type="inferred from homology"/>
<dbReference type="GO" id="GO:0015074">
    <property type="term" value="P:DNA integration"/>
    <property type="evidence" value="ECO:0007669"/>
    <property type="project" value="InterPro"/>
</dbReference>
<dbReference type="InterPro" id="IPR036397">
    <property type="entry name" value="RNaseH_sf"/>
</dbReference>
<reference evidence="3 4" key="2">
    <citation type="submission" date="2014-07" db="EMBL/GenBank/DDBJ databases">
        <title>Bifidobacterium longum genome.</title>
        <authorList>
            <person name="Yuan J."/>
            <person name="Wei X."/>
            <person name="Li H."/>
            <person name="Liu W."/>
            <person name="Wang X."/>
        </authorList>
    </citation>
    <scope>NUCLEOTIDE SEQUENCE [LARGE SCALE GENOMIC DNA]</scope>
    <source>
        <strain evidence="3 4">BXY01</strain>
    </source>
</reference>
<dbReference type="Gene3D" id="3.30.420.10">
    <property type="entry name" value="Ribonuclease H-like superfamily/Ribonuclease H"/>
    <property type="match status" value="1"/>
</dbReference>
<dbReference type="Pfam" id="PF22483">
    <property type="entry name" value="Mu-transpos_C_2"/>
    <property type="match status" value="1"/>
</dbReference>
<dbReference type="Gene3D" id="1.10.10.60">
    <property type="entry name" value="Homeodomain-like"/>
    <property type="match status" value="1"/>
</dbReference>
<reference evidence="3 4" key="1">
    <citation type="submission" date="2014-06" db="EMBL/GenBank/DDBJ databases">
        <authorList>
            <person name="Zhao X."/>
        </authorList>
    </citation>
    <scope>NUCLEOTIDE SEQUENCE [LARGE SCALE GENOMIC DNA]</scope>
    <source>
        <strain evidence="3 4">BXY01</strain>
    </source>
</reference>
<organism evidence="3 4">
    <name type="scientific">Bifidobacterium longum</name>
    <dbReference type="NCBI Taxonomy" id="216816"/>
    <lineage>
        <taxon>Bacteria</taxon>
        <taxon>Bacillati</taxon>
        <taxon>Actinomycetota</taxon>
        <taxon>Actinomycetes</taxon>
        <taxon>Bifidobacteriales</taxon>
        <taxon>Bifidobacteriaceae</taxon>
        <taxon>Bifidobacterium</taxon>
    </lineage>
</organism>
<accession>A0A7U5A5K3</accession>
<feature type="domain" description="Integrase catalytic" evidence="2">
    <location>
        <begin position="72"/>
        <end position="244"/>
    </location>
</feature>
<dbReference type="GO" id="GO:0003676">
    <property type="term" value="F:nucleic acid binding"/>
    <property type="evidence" value="ECO:0007669"/>
    <property type="project" value="InterPro"/>
</dbReference>
<dbReference type="InterPro" id="IPR054353">
    <property type="entry name" value="IstA-like_C"/>
</dbReference>
<dbReference type="AlphaFoldDB" id="A0A7U5A5K3"/>
<name>A0A7U5A5K3_BIFLN</name>
<gene>
    <name evidence="3" type="ORF">GS08_10160</name>
</gene>
<evidence type="ECO:0000313" key="3">
    <source>
        <dbReference type="EMBL" id="AIF91430.1"/>
    </source>
</evidence>
<protein>
    <submittedName>
        <fullName evidence="3">Transposase</fullName>
    </submittedName>
</protein>
<evidence type="ECO:0000256" key="1">
    <source>
        <dbReference type="ARBA" id="ARBA00009277"/>
    </source>
</evidence>
<dbReference type="EMBL" id="CP008885">
    <property type="protein sequence ID" value="AIF91430.1"/>
    <property type="molecule type" value="Genomic_DNA"/>
</dbReference>
<sequence length="439" mass="49076">MISMPEVQSIRQLRRNGDSIASIARKVGVSEPTVRKYLKMEDLSPRPPVTRTVARLRDEHGAEERSSGFMDLVWHPGEAQADFGEVDVQWRGALARMHHFVLDFPHSNVAPSQLMPGENAECTCQALENLFEWLGGVPERIVFDNAAGVGRKQRFEKVRPARLFQAFQAHYGFSFAFCNPHSGHEKGAVEANVGRVRRKLFVPRPSVWNLEGFNEKLPDRCLGLGDKAHWRKGEREADLFERDRGALLPLPAKPFDVVRWERMKADKYGCVTLEGCHRYSADPGSAGREVIIGIRALEIEILDSSGRRLASHPRAYGDMPTDSFDPSRQLELLCNRPNAWPNSRVREALPDPLRGWLDLQEETVRREGLQTLKKTDRDNGWANAVGAMLQVLEATGGVDRASVQLAAARIADGGAGVSYDEPVDLSEYDRAFADTGKES</sequence>
<dbReference type="SUPFAM" id="SSF53098">
    <property type="entry name" value="Ribonuclease H-like"/>
    <property type="match status" value="1"/>
</dbReference>
<dbReference type="InterPro" id="IPR001584">
    <property type="entry name" value="Integrase_cat-core"/>
</dbReference>
<dbReference type="PROSITE" id="PS50994">
    <property type="entry name" value="INTEGRASE"/>
    <property type="match status" value="1"/>
</dbReference>
<dbReference type="InterPro" id="IPR012337">
    <property type="entry name" value="RNaseH-like_sf"/>
</dbReference>
<dbReference type="NCBIfam" id="NF033546">
    <property type="entry name" value="transpos_IS21"/>
    <property type="match status" value="1"/>
</dbReference>
<dbReference type="Proteomes" id="UP000028505">
    <property type="component" value="Chromosome"/>
</dbReference>
<comment type="similarity">
    <text evidence="1">Belongs to the transposase IS21/IS408/IS1162 family.</text>
</comment>
<evidence type="ECO:0000259" key="2">
    <source>
        <dbReference type="PROSITE" id="PS50994"/>
    </source>
</evidence>